<feature type="transmembrane region" description="Helical" evidence="1">
    <location>
        <begin position="201"/>
        <end position="222"/>
    </location>
</feature>
<evidence type="ECO:0008006" key="4">
    <source>
        <dbReference type="Google" id="ProtNLM"/>
    </source>
</evidence>
<sequence>MGTVAEYQSEFEILINRVTGISQSLLKSFYISGLNMTLQIELLRARPTTLGEAFYLARIIEARLKAIAEKEKEKEHIIKKKANNILSLRSELASPDIKGSLDCDEDIGVDEVSSAIDGVFDIGMSLVVFLKWVQISGSRPLLLMVSLENTDVAMGKEVKIQRRIWDLGIKIFSRQHLEDKVILKGWGVIRLWLMRDGFPDMACWITIVVYLLCFIRINVGVIV</sequence>
<dbReference type="Proteomes" id="UP001151760">
    <property type="component" value="Unassembled WGS sequence"/>
</dbReference>
<keyword evidence="1" id="KW-1133">Transmembrane helix</keyword>
<protein>
    <recommendedName>
        <fullName evidence="4">Retrotransposon gag domain-containing protein</fullName>
    </recommendedName>
</protein>
<dbReference type="EMBL" id="BQNB010017865">
    <property type="protein sequence ID" value="GJT68070.1"/>
    <property type="molecule type" value="Genomic_DNA"/>
</dbReference>
<evidence type="ECO:0000313" key="2">
    <source>
        <dbReference type="EMBL" id="GJT68070.1"/>
    </source>
</evidence>
<evidence type="ECO:0000256" key="1">
    <source>
        <dbReference type="SAM" id="Phobius"/>
    </source>
</evidence>
<name>A0ABQ5FYW9_9ASTR</name>
<keyword evidence="3" id="KW-1185">Reference proteome</keyword>
<reference evidence="2" key="2">
    <citation type="submission" date="2022-01" db="EMBL/GenBank/DDBJ databases">
        <authorList>
            <person name="Yamashiro T."/>
            <person name="Shiraishi A."/>
            <person name="Satake H."/>
            <person name="Nakayama K."/>
        </authorList>
    </citation>
    <scope>NUCLEOTIDE SEQUENCE</scope>
</reference>
<gene>
    <name evidence="2" type="ORF">Tco_1019550</name>
</gene>
<keyword evidence="1" id="KW-0812">Transmembrane</keyword>
<keyword evidence="1" id="KW-0472">Membrane</keyword>
<proteinExistence type="predicted"/>
<evidence type="ECO:0000313" key="3">
    <source>
        <dbReference type="Proteomes" id="UP001151760"/>
    </source>
</evidence>
<accession>A0ABQ5FYW9</accession>
<organism evidence="2 3">
    <name type="scientific">Tanacetum coccineum</name>
    <dbReference type="NCBI Taxonomy" id="301880"/>
    <lineage>
        <taxon>Eukaryota</taxon>
        <taxon>Viridiplantae</taxon>
        <taxon>Streptophyta</taxon>
        <taxon>Embryophyta</taxon>
        <taxon>Tracheophyta</taxon>
        <taxon>Spermatophyta</taxon>
        <taxon>Magnoliopsida</taxon>
        <taxon>eudicotyledons</taxon>
        <taxon>Gunneridae</taxon>
        <taxon>Pentapetalae</taxon>
        <taxon>asterids</taxon>
        <taxon>campanulids</taxon>
        <taxon>Asterales</taxon>
        <taxon>Asteraceae</taxon>
        <taxon>Asteroideae</taxon>
        <taxon>Anthemideae</taxon>
        <taxon>Anthemidinae</taxon>
        <taxon>Tanacetum</taxon>
    </lineage>
</organism>
<reference evidence="2" key="1">
    <citation type="journal article" date="2022" name="Int. J. Mol. Sci.">
        <title>Draft Genome of Tanacetum Coccineum: Genomic Comparison of Closely Related Tanacetum-Family Plants.</title>
        <authorList>
            <person name="Yamashiro T."/>
            <person name="Shiraishi A."/>
            <person name="Nakayama K."/>
            <person name="Satake H."/>
        </authorList>
    </citation>
    <scope>NUCLEOTIDE SEQUENCE</scope>
</reference>
<comment type="caution">
    <text evidence="2">The sequence shown here is derived from an EMBL/GenBank/DDBJ whole genome shotgun (WGS) entry which is preliminary data.</text>
</comment>